<protein>
    <submittedName>
        <fullName evidence="1">Uncharacterized protein</fullName>
    </submittedName>
</protein>
<reference evidence="1" key="1">
    <citation type="submission" date="2021-06" db="EMBL/GenBank/DDBJ databases">
        <title>Parelaphostrongylus tenuis whole genome reference sequence.</title>
        <authorList>
            <person name="Garwood T.J."/>
            <person name="Larsen P.A."/>
            <person name="Fountain-Jones N.M."/>
            <person name="Garbe J.R."/>
            <person name="Macchietto M.G."/>
            <person name="Kania S.A."/>
            <person name="Gerhold R.W."/>
            <person name="Richards J.E."/>
            <person name="Wolf T.M."/>
        </authorList>
    </citation>
    <scope>NUCLEOTIDE SEQUENCE</scope>
    <source>
        <strain evidence="1">MNPRO001-30</strain>
        <tissue evidence="1">Meninges</tissue>
    </source>
</reference>
<proteinExistence type="predicted"/>
<evidence type="ECO:0000313" key="1">
    <source>
        <dbReference type="EMBL" id="KAJ1356142.1"/>
    </source>
</evidence>
<dbReference type="Proteomes" id="UP001196413">
    <property type="component" value="Unassembled WGS sequence"/>
</dbReference>
<evidence type="ECO:0000313" key="2">
    <source>
        <dbReference type="Proteomes" id="UP001196413"/>
    </source>
</evidence>
<gene>
    <name evidence="1" type="ORF">KIN20_013801</name>
</gene>
<organism evidence="1 2">
    <name type="scientific">Parelaphostrongylus tenuis</name>
    <name type="common">Meningeal worm</name>
    <dbReference type="NCBI Taxonomy" id="148309"/>
    <lineage>
        <taxon>Eukaryota</taxon>
        <taxon>Metazoa</taxon>
        <taxon>Ecdysozoa</taxon>
        <taxon>Nematoda</taxon>
        <taxon>Chromadorea</taxon>
        <taxon>Rhabditida</taxon>
        <taxon>Rhabditina</taxon>
        <taxon>Rhabditomorpha</taxon>
        <taxon>Strongyloidea</taxon>
        <taxon>Metastrongylidae</taxon>
        <taxon>Parelaphostrongylus</taxon>
    </lineage>
</organism>
<dbReference type="AlphaFoldDB" id="A0AAD5QMU7"/>
<keyword evidence="2" id="KW-1185">Reference proteome</keyword>
<dbReference type="EMBL" id="JAHQIW010002714">
    <property type="protein sequence ID" value="KAJ1356142.1"/>
    <property type="molecule type" value="Genomic_DNA"/>
</dbReference>
<accession>A0AAD5QMU7</accession>
<name>A0AAD5QMU7_PARTN</name>
<sequence>MRAVLPPPPLLVVLNGTTASSQQMVVSQQFTALFYASPTRNYGTVGVRRSGKGRITVF</sequence>
<comment type="caution">
    <text evidence="1">The sequence shown here is derived from an EMBL/GenBank/DDBJ whole genome shotgun (WGS) entry which is preliminary data.</text>
</comment>